<dbReference type="OrthoDB" id="1086190at2"/>
<reference evidence="3" key="1">
    <citation type="submission" date="2019-06" db="EMBL/GenBank/DDBJ databases">
        <title>The complete genome of Emcibacter congregatus ZYLT.</title>
        <authorList>
            <person name="Zhao Z."/>
        </authorList>
    </citation>
    <scope>NUCLEOTIDE SEQUENCE [LARGE SCALE GENOMIC DNA]</scope>
    <source>
        <strain evidence="3">MCCC 1A06723</strain>
    </source>
</reference>
<dbReference type="AlphaFoldDB" id="A0A501PMU5"/>
<proteinExistence type="predicted"/>
<gene>
    <name evidence="2" type="ORF">FIV46_04585</name>
</gene>
<evidence type="ECO:0000313" key="3">
    <source>
        <dbReference type="Proteomes" id="UP000319148"/>
    </source>
</evidence>
<feature type="compositionally biased region" description="Acidic residues" evidence="1">
    <location>
        <begin position="70"/>
        <end position="88"/>
    </location>
</feature>
<evidence type="ECO:0000256" key="1">
    <source>
        <dbReference type="SAM" id="MobiDB-lite"/>
    </source>
</evidence>
<feature type="region of interest" description="Disordered" evidence="1">
    <location>
        <begin position="69"/>
        <end position="88"/>
    </location>
</feature>
<keyword evidence="3" id="KW-1185">Reference proteome</keyword>
<evidence type="ECO:0008006" key="4">
    <source>
        <dbReference type="Google" id="ProtNLM"/>
    </source>
</evidence>
<protein>
    <recommendedName>
        <fullName evidence="4">MoaD/ThiS family protein</fullName>
    </recommendedName>
</protein>
<comment type="caution">
    <text evidence="2">The sequence shown here is derived from an EMBL/GenBank/DDBJ whole genome shotgun (WGS) entry which is preliminary data.</text>
</comment>
<sequence>MSKADEAVAILRVSGSECTLPLSEVTIDRFLAEARAVGLEEFSVYCNGEEVHGPADLLAIENAIYVIAPPDEELPDEDEDEEPPHDSD</sequence>
<dbReference type="Proteomes" id="UP000319148">
    <property type="component" value="Unassembled WGS sequence"/>
</dbReference>
<name>A0A501PMU5_9PROT</name>
<accession>A0A501PMU5</accession>
<evidence type="ECO:0000313" key="2">
    <source>
        <dbReference type="EMBL" id="TPD61488.1"/>
    </source>
</evidence>
<organism evidence="2 3">
    <name type="scientific">Emcibacter nanhaiensis</name>
    <dbReference type="NCBI Taxonomy" id="1505037"/>
    <lineage>
        <taxon>Bacteria</taxon>
        <taxon>Pseudomonadati</taxon>
        <taxon>Pseudomonadota</taxon>
        <taxon>Alphaproteobacteria</taxon>
        <taxon>Emcibacterales</taxon>
        <taxon>Emcibacteraceae</taxon>
        <taxon>Emcibacter</taxon>
    </lineage>
</organism>
<dbReference type="EMBL" id="VFIY01000005">
    <property type="protein sequence ID" value="TPD61488.1"/>
    <property type="molecule type" value="Genomic_DNA"/>
</dbReference>
<dbReference type="RefSeq" id="WP_139938874.1">
    <property type="nucleotide sequence ID" value="NZ_JBHSYP010000003.1"/>
</dbReference>